<dbReference type="Proteomes" id="UP000218598">
    <property type="component" value="Unassembled WGS sequence"/>
</dbReference>
<reference evidence="1 2" key="1">
    <citation type="journal article" date="2017" name="Elife">
        <title>Extensive horizontal gene transfer in cheese-associated bacteria.</title>
        <authorList>
            <person name="Bonham K.S."/>
            <person name="Wolfe B.E."/>
            <person name="Dutton R.J."/>
        </authorList>
    </citation>
    <scope>NUCLEOTIDE SEQUENCE [LARGE SCALE GENOMIC DNA]</scope>
    <source>
        <strain evidence="1 2">341_9</strain>
    </source>
</reference>
<accession>A0A2A3YG28</accession>
<dbReference type="RefSeq" id="WP_096197705.1">
    <property type="nucleotide sequence ID" value="NZ_JBQQJY010000044.1"/>
</dbReference>
<evidence type="ECO:0008006" key="3">
    <source>
        <dbReference type="Google" id="ProtNLM"/>
    </source>
</evidence>
<proteinExistence type="predicted"/>
<name>A0A2A3YG28_9MICO</name>
<evidence type="ECO:0000313" key="1">
    <source>
        <dbReference type="EMBL" id="PCC38201.1"/>
    </source>
</evidence>
<dbReference type="Gene3D" id="3.40.50.1240">
    <property type="entry name" value="Phosphoglycerate mutase-like"/>
    <property type="match status" value="1"/>
</dbReference>
<gene>
    <name evidence="1" type="ORF">CIK66_15840</name>
</gene>
<comment type="caution">
    <text evidence="1">The sequence shown here is derived from an EMBL/GenBank/DDBJ whole genome shotgun (WGS) entry which is preliminary data.</text>
</comment>
<sequence length="192" mass="21548">MRAERRIHLLRHAMPVPDPTSSPSDWPLSSSGRFAAAAQRDRVPDVDRVLSSQEIKAVETARLATGREPHCDPRFGEVIRPGEPYDDDVRARRRAWVQSLPDTRHHGWETLEEAARRFGDAVQEHPDEDLLIATHGMVMTAWLAGIGALRQGRSAADYWDALPFPSLVTIRISADPRIIPSLTPTLPRSLER</sequence>
<dbReference type="EMBL" id="NRGR01000025">
    <property type="protein sequence ID" value="PCC38201.1"/>
    <property type="molecule type" value="Genomic_DNA"/>
</dbReference>
<protein>
    <recommendedName>
        <fullName evidence="3">Histidine phosphatase family protein</fullName>
    </recommendedName>
</protein>
<dbReference type="InterPro" id="IPR013078">
    <property type="entry name" value="His_Pase_superF_clade-1"/>
</dbReference>
<evidence type="ECO:0000313" key="2">
    <source>
        <dbReference type="Proteomes" id="UP000218598"/>
    </source>
</evidence>
<dbReference type="SUPFAM" id="SSF53254">
    <property type="entry name" value="Phosphoglycerate mutase-like"/>
    <property type="match status" value="1"/>
</dbReference>
<organism evidence="1 2">
    <name type="scientific">Brachybacterium alimentarium</name>
    <dbReference type="NCBI Taxonomy" id="47845"/>
    <lineage>
        <taxon>Bacteria</taxon>
        <taxon>Bacillati</taxon>
        <taxon>Actinomycetota</taxon>
        <taxon>Actinomycetes</taxon>
        <taxon>Micrococcales</taxon>
        <taxon>Dermabacteraceae</taxon>
        <taxon>Brachybacterium</taxon>
    </lineage>
</organism>
<keyword evidence="2" id="KW-1185">Reference proteome</keyword>
<dbReference type="AlphaFoldDB" id="A0A2A3YG28"/>
<dbReference type="Pfam" id="PF00300">
    <property type="entry name" value="His_Phos_1"/>
    <property type="match status" value="1"/>
</dbReference>
<dbReference type="InterPro" id="IPR029033">
    <property type="entry name" value="His_PPase_superfam"/>
</dbReference>